<feature type="compositionally biased region" description="Pro residues" evidence="1">
    <location>
        <begin position="559"/>
        <end position="571"/>
    </location>
</feature>
<dbReference type="PANTHER" id="PTHR12854:SF7">
    <property type="entry name" value="ATAXIN-2 HOMOLOG"/>
    <property type="match status" value="1"/>
</dbReference>
<feature type="region of interest" description="Disordered" evidence="1">
    <location>
        <begin position="382"/>
        <end position="443"/>
    </location>
</feature>
<feature type="compositionally biased region" description="Polar residues" evidence="1">
    <location>
        <begin position="328"/>
        <end position="341"/>
    </location>
</feature>
<gene>
    <name evidence="3" type="ORF">PSAL00342_LOCUS1642</name>
    <name evidence="4" type="ORF">PSAL00342_LOCUS1643</name>
</gene>
<evidence type="ECO:0000256" key="1">
    <source>
        <dbReference type="SAM" id="MobiDB-lite"/>
    </source>
</evidence>
<evidence type="ECO:0000259" key="2">
    <source>
        <dbReference type="SMART" id="SM01272"/>
    </source>
</evidence>
<feature type="compositionally biased region" description="Basic and acidic residues" evidence="1">
    <location>
        <begin position="382"/>
        <end position="406"/>
    </location>
</feature>
<feature type="domain" description="LsmAD" evidence="2">
    <location>
        <begin position="183"/>
        <end position="254"/>
    </location>
</feature>
<dbReference type="EMBL" id="HBIS01001853">
    <property type="protein sequence ID" value="CAE0607826.1"/>
    <property type="molecule type" value="Transcribed_RNA"/>
</dbReference>
<evidence type="ECO:0000313" key="3">
    <source>
        <dbReference type="EMBL" id="CAE0607825.1"/>
    </source>
</evidence>
<dbReference type="InterPro" id="IPR045117">
    <property type="entry name" value="ATXN2-like"/>
</dbReference>
<dbReference type="GO" id="GO:0010494">
    <property type="term" value="C:cytoplasmic stress granule"/>
    <property type="evidence" value="ECO:0007669"/>
    <property type="project" value="TreeGrafter"/>
</dbReference>
<dbReference type="GO" id="GO:0034063">
    <property type="term" value="P:stress granule assembly"/>
    <property type="evidence" value="ECO:0007669"/>
    <property type="project" value="TreeGrafter"/>
</dbReference>
<accession>A0A6U9Q1T6</accession>
<dbReference type="InterPro" id="IPR009604">
    <property type="entry name" value="LsmAD_domain"/>
</dbReference>
<dbReference type="Pfam" id="PF14438">
    <property type="entry name" value="SM-ATX"/>
    <property type="match status" value="1"/>
</dbReference>
<name>A0A6U9Q1T6_9CHLO</name>
<protein>
    <recommendedName>
        <fullName evidence="2">LsmAD domain-containing protein</fullName>
    </recommendedName>
</protein>
<feature type="compositionally biased region" description="Basic and acidic residues" evidence="1">
    <location>
        <begin position="310"/>
        <end position="322"/>
    </location>
</feature>
<feature type="compositionally biased region" description="Polar residues" evidence="1">
    <location>
        <begin position="421"/>
        <end position="440"/>
    </location>
</feature>
<organism evidence="4">
    <name type="scientific">Picocystis salinarum</name>
    <dbReference type="NCBI Taxonomy" id="88271"/>
    <lineage>
        <taxon>Eukaryota</taxon>
        <taxon>Viridiplantae</taxon>
        <taxon>Chlorophyta</taxon>
        <taxon>Picocystophyceae</taxon>
        <taxon>Picocystales</taxon>
        <taxon>Picocystaceae</taxon>
        <taxon>Picocystis</taxon>
    </lineage>
</organism>
<evidence type="ECO:0000313" key="4">
    <source>
        <dbReference type="EMBL" id="CAE0607826.1"/>
    </source>
</evidence>
<feature type="compositionally biased region" description="Basic and acidic residues" evidence="1">
    <location>
        <begin position="251"/>
        <end position="273"/>
    </location>
</feature>
<sequence>MAGSTHRLTFLGHALAGQAVEVELEDGSRYEGIFAKMSQNSVPEVLPDVELRMVRCVLTPDVAKQSYATRTFLEMKRAAAGKAKDSDGEKKRIRPEPVWIVPGKSLRQLIARNAGIRAQDVGDISLADELSTDAALARGITHREPRELEAWVPEGDDAEFLTLEESAKSERGWDQFKVNESVFGIRTTFDEDVYTTRLNKDGCNITEEEANRLAKEIEGKLTTNPHQMEERGQALDAFGEEVDEEELYSSVKRDPAREQRANEVEPPRPKEAAWSKPGVGVSMLAGKPTKTPQSVPMSVPTGSAASSGNGKEKSSEFIQQEHRRLRQHLTNPKPSGTTVGSPGNRYALKSPLVSNPTAVQALNLEPGVPKLEAKAMQEFQKFKQEEEAKKRKDAESERDSKKKELQDFAAQLRLKEKKTSSDQLSAKNEGTNGTSVQQDMQAEEQGKLNPNAKPFSFNPNAKAFVLPKKKSSPTMDRGSPTSYSMYMPASTVPNMAYSPAASMGPLPVPHGTPAMSPPGRPAYPVGHALHHNRMVPGMMPGHPMMYVGSPPGGFGTSPPFVPPPSPPSGPPPRKDAESGT</sequence>
<dbReference type="SMART" id="SM01272">
    <property type="entry name" value="LsmAD"/>
    <property type="match status" value="1"/>
</dbReference>
<dbReference type="EMBL" id="HBIS01001852">
    <property type="protein sequence ID" value="CAE0607825.1"/>
    <property type="molecule type" value="Transcribed_RNA"/>
</dbReference>
<dbReference type="PANTHER" id="PTHR12854">
    <property type="entry name" value="ATAXIN 2-RELATED"/>
    <property type="match status" value="1"/>
</dbReference>
<reference evidence="4" key="1">
    <citation type="submission" date="2021-01" db="EMBL/GenBank/DDBJ databases">
        <authorList>
            <person name="Corre E."/>
            <person name="Pelletier E."/>
            <person name="Niang G."/>
            <person name="Scheremetjew M."/>
            <person name="Finn R."/>
            <person name="Kale V."/>
            <person name="Holt S."/>
            <person name="Cochrane G."/>
            <person name="Meng A."/>
            <person name="Brown T."/>
            <person name="Cohen L."/>
        </authorList>
    </citation>
    <scope>NUCLEOTIDE SEQUENCE</scope>
    <source>
        <strain evidence="4">CCMP1897</strain>
    </source>
</reference>
<feature type="compositionally biased region" description="Polar residues" evidence="1">
    <location>
        <begin position="290"/>
        <end position="309"/>
    </location>
</feature>
<dbReference type="GO" id="GO:0003729">
    <property type="term" value="F:mRNA binding"/>
    <property type="evidence" value="ECO:0007669"/>
    <property type="project" value="TreeGrafter"/>
</dbReference>
<feature type="region of interest" description="Disordered" evidence="1">
    <location>
        <begin position="549"/>
        <end position="580"/>
    </location>
</feature>
<feature type="region of interest" description="Disordered" evidence="1">
    <location>
        <begin position="241"/>
        <end position="350"/>
    </location>
</feature>
<dbReference type="AlphaFoldDB" id="A0A6U9Q1T6"/>
<dbReference type="InterPro" id="IPR025852">
    <property type="entry name" value="SM_dom_ATX"/>
</dbReference>
<dbReference type="Pfam" id="PF06741">
    <property type="entry name" value="LsmAD"/>
    <property type="match status" value="1"/>
</dbReference>
<proteinExistence type="predicted"/>